<name>A0A8H4RXC4_9HELO</name>
<evidence type="ECO:0000313" key="1">
    <source>
        <dbReference type="EMBL" id="KAF4636775.1"/>
    </source>
</evidence>
<evidence type="ECO:0000313" key="2">
    <source>
        <dbReference type="Proteomes" id="UP000566819"/>
    </source>
</evidence>
<comment type="caution">
    <text evidence="1">The sequence shown here is derived from an EMBL/GenBank/DDBJ whole genome shotgun (WGS) entry which is preliminary data.</text>
</comment>
<gene>
    <name evidence="1" type="ORF">G7Y89_g1323</name>
</gene>
<keyword evidence="2" id="KW-1185">Reference proteome</keyword>
<organism evidence="1 2">
    <name type="scientific">Cudoniella acicularis</name>
    <dbReference type="NCBI Taxonomy" id="354080"/>
    <lineage>
        <taxon>Eukaryota</taxon>
        <taxon>Fungi</taxon>
        <taxon>Dikarya</taxon>
        <taxon>Ascomycota</taxon>
        <taxon>Pezizomycotina</taxon>
        <taxon>Leotiomycetes</taxon>
        <taxon>Helotiales</taxon>
        <taxon>Tricladiaceae</taxon>
        <taxon>Cudoniella</taxon>
    </lineage>
</organism>
<protein>
    <recommendedName>
        <fullName evidence="3">Tubulin-tyrosine ligase</fullName>
    </recommendedName>
</protein>
<dbReference type="InterPro" id="IPR027746">
    <property type="entry name" value="TTL"/>
</dbReference>
<dbReference type="Pfam" id="PF03133">
    <property type="entry name" value="TTL"/>
    <property type="match status" value="1"/>
</dbReference>
<dbReference type="Proteomes" id="UP000566819">
    <property type="component" value="Unassembled WGS sequence"/>
</dbReference>
<sequence>MNTSPLVASVHSGCSWLDEHIESCVKKYSPDVVFVKDLECFVDNEAALYQICDRQRCNTNGFIVPLKNPNFSLINVAKRPESILKSHVPITVQLDLDYAEYIDYSLAEADSFELCQSIEANGNKEPSTRDWWILKPAMTDYGYGIRIFSTMTDLVGCLESLESEGRKSPSIAEDRIPSLLLQEFVAQRYLTSILLLNGKKFHVRAYVLAIGRVQVFVYRELLALITSEVYRQPWDNTTLRSSLTNSSLQPEDIQSSSARNFWSSILDDILPGD</sequence>
<dbReference type="GO" id="GO:0000932">
    <property type="term" value="C:P-body"/>
    <property type="evidence" value="ECO:0007669"/>
    <property type="project" value="TreeGrafter"/>
</dbReference>
<dbReference type="PANTHER" id="PTHR47551">
    <property type="entry name" value="TUBULIN--TYROSINE LIGASE PBY1-RELATED"/>
    <property type="match status" value="1"/>
</dbReference>
<proteinExistence type="predicted"/>
<dbReference type="PANTHER" id="PTHR47551:SF1">
    <property type="entry name" value="TUBULIN--TYROSINE LIGASE PBY1-RELATED"/>
    <property type="match status" value="1"/>
</dbReference>
<dbReference type="PROSITE" id="PS51221">
    <property type="entry name" value="TTL"/>
    <property type="match status" value="1"/>
</dbReference>
<dbReference type="OrthoDB" id="202825at2759"/>
<dbReference type="Gene3D" id="3.30.470.20">
    <property type="entry name" value="ATP-grasp fold, B domain"/>
    <property type="match status" value="1"/>
</dbReference>
<accession>A0A8H4RXC4</accession>
<dbReference type="EMBL" id="JAAMPI010000050">
    <property type="protein sequence ID" value="KAF4636775.1"/>
    <property type="molecule type" value="Genomic_DNA"/>
</dbReference>
<dbReference type="InterPro" id="IPR004344">
    <property type="entry name" value="TTL/TTLL_fam"/>
</dbReference>
<evidence type="ECO:0008006" key="3">
    <source>
        <dbReference type="Google" id="ProtNLM"/>
    </source>
</evidence>
<reference evidence="1 2" key="1">
    <citation type="submission" date="2020-03" db="EMBL/GenBank/DDBJ databases">
        <title>Draft Genome Sequence of Cudoniella acicularis.</title>
        <authorList>
            <person name="Buettner E."/>
            <person name="Kellner H."/>
        </authorList>
    </citation>
    <scope>NUCLEOTIDE SEQUENCE [LARGE SCALE GENOMIC DNA]</scope>
    <source>
        <strain evidence="1 2">DSM 108380</strain>
    </source>
</reference>
<dbReference type="AlphaFoldDB" id="A0A8H4RXC4"/>